<evidence type="ECO:0000259" key="3">
    <source>
        <dbReference type="PROSITE" id="PS50043"/>
    </source>
</evidence>
<dbReference type="PANTHER" id="PTHR16305">
    <property type="entry name" value="TESTICULAR SOLUBLE ADENYLYL CYCLASE"/>
    <property type="match status" value="1"/>
</dbReference>
<dbReference type="SUPFAM" id="SSF48452">
    <property type="entry name" value="TPR-like"/>
    <property type="match status" value="2"/>
</dbReference>
<dbReference type="Pfam" id="PF00196">
    <property type="entry name" value="GerE"/>
    <property type="match status" value="1"/>
</dbReference>
<dbReference type="Pfam" id="PF13191">
    <property type="entry name" value="AAA_16"/>
    <property type="match status" value="1"/>
</dbReference>
<gene>
    <name evidence="4" type="ORF">H7K45_22170</name>
</gene>
<dbReference type="SMART" id="SM00421">
    <property type="entry name" value="HTH_LUXR"/>
    <property type="match status" value="1"/>
</dbReference>
<dbReference type="InterPro" id="IPR027417">
    <property type="entry name" value="P-loop_NTPase"/>
</dbReference>
<dbReference type="GO" id="GO:0006355">
    <property type="term" value="P:regulation of DNA-templated transcription"/>
    <property type="evidence" value="ECO:0007669"/>
    <property type="project" value="InterPro"/>
</dbReference>
<dbReference type="PRINTS" id="PR00038">
    <property type="entry name" value="HTHLUXR"/>
</dbReference>
<dbReference type="InterPro" id="IPR000792">
    <property type="entry name" value="Tscrpt_reg_LuxR_C"/>
</dbReference>
<reference evidence="4" key="1">
    <citation type="submission" date="2020-07" db="EMBL/GenBank/DDBJ databases">
        <authorList>
            <person name="Pettersson B.M.F."/>
            <person name="Behra P.R.K."/>
            <person name="Ramesh M."/>
            <person name="Das S."/>
            <person name="Dasgupta S."/>
            <person name="Kirsebom L.A."/>
        </authorList>
    </citation>
    <scope>NUCLEOTIDE SEQUENCE</scope>
    <source>
        <strain evidence="4">DSM 44838</strain>
    </source>
</reference>
<dbReference type="PROSITE" id="PS50043">
    <property type="entry name" value="HTH_LUXR_2"/>
    <property type="match status" value="1"/>
</dbReference>
<dbReference type="GO" id="GO:0005737">
    <property type="term" value="C:cytoplasm"/>
    <property type="evidence" value="ECO:0007669"/>
    <property type="project" value="TreeGrafter"/>
</dbReference>
<accession>A0A9X3C484</accession>
<dbReference type="PROSITE" id="PS00622">
    <property type="entry name" value="HTH_LUXR_1"/>
    <property type="match status" value="1"/>
</dbReference>
<keyword evidence="5" id="KW-1185">Reference proteome</keyword>
<name>A0A9X3C484_9MYCO</name>
<dbReference type="GO" id="GO:0004016">
    <property type="term" value="F:adenylate cyclase activity"/>
    <property type="evidence" value="ECO:0007669"/>
    <property type="project" value="TreeGrafter"/>
</dbReference>
<dbReference type="Gene3D" id="1.25.40.10">
    <property type="entry name" value="Tetratricopeptide repeat domain"/>
    <property type="match status" value="2"/>
</dbReference>
<protein>
    <submittedName>
        <fullName evidence="4">AAA family ATPase</fullName>
    </submittedName>
</protein>
<dbReference type="PANTHER" id="PTHR16305:SF35">
    <property type="entry name" value="TRANSCRIPTIONAL ACTIVATOR DOMAIN"/>
    <property type="match status" value="1"/>
</dbReference>
<proteinExistence type="predicted"/>
<dbReference type="InterPro" id="IPR041664">
    <property type="entry name" value="AAA_16"/>
</dbReference>
<evidence type="ECO:0000256" key="1">
    <source>
        <dbReference type="ARBA" id="ARBA00022741"/>
    </source>
</evidence>
<dbReference type="CDD" id="cd06170">
    <property type="entry name" value="LuxR_C_like"/>
    <property type="match status" value="1"/>
</dbReference>
<keyword evidence="1" id="KW-0547">Nucleotide-binding</keyword>
<dbReference type="InterPro" id="IPR036388">
    <property type="entry name" value="WH-like_DNA-bd_sf"/>
</dbReference>
<reference evidence="4" key="2">
    <citation type="journal article" date="2022" name="BMC Genomics">
        <title>Comparative genome analysis of mycobacteria focusing on tRNA and non-coding RNA.</title>
        <authorList>
            <person name="Behra P.R.K."/>
            <person name="Pettersson B.M.F."/>
            <person name="Ramesh M."/>
            <person name="Das S."/>
            <person name="Dasgupta S."/>
            <person name="Kirsebom L.A."/>
        </authorList>
    </citation>
    <scope>NUCLEOTIDE SEQUENCE</scope>
    <source>
        <strain evidence="4">DSM 44838</strain>
    </source>
</reference>
<dbReference type="InterPro" id="IPR011990">
    <property type="entry name" value="TPR-like_helical_dom_sf"/>
</dbReference>
<evidence type="ECO:0000313" key="4">
    <source>
        <dbReference type="EMBL" id="MCV7423262.1"/>
    </source>
</evidence>
<dbReference type="SUPFAM" id="SSF46894">
    <property type="entry name" value="C-terminal effector domain of the bipartite response regulators"/>
    <property type="match status" value="1"/>
</dbReference>
<dbReference type="Proteomes" id="UP001141629">
    <property type="component" value="Unassembled WGS sequence"/>
</dbReference>
<comment type="caution">
    <text evidence="4">The sequence shown here is derived from an EMBL/GenBank/DDBJ whole genome shotgun (WGS) entry which is preliminary data.</text>
</comment>
<dbReference type="EMBL" id="JACKVK010000011">
    <property type="protein sequence ID" value="MCV7423262.1"/>
    <property type="molecule type" value="Genomic_DNA"/>
</dbReference>
<organism evidence="4 5">
    <name type="scientific">Mycobacterium yunnanensis</name>
    <dbReference type="NCBI Taxonomy" id="368477"/>
    <lineage>
        <taxon>Bacteria</taxon>
        <taxon>Bacillati</taxon>
        <taxon>Actinomycetota</taxon>
        <taxon>Actinomycetes</taxon>
        <taxon>Mycobacteriales</taxon>
        <taxon>Mycobacteriaceae</taxon>
        <taxon>Mycobacterium</taxon>
    </lineage>
</organism>
<dbReference type="GO" id="GO:0003677">
    <property type="term" value="F:DNA binding"/>
    <property type="evidence" value="ECO:0007669"/>
    <property type="project" value="InterPro"/>
</dbReference>
<dbReference type="SUPFAM" id="SSF52540">
    <property type="entry name" value="P-loop containing nucleoside triphosphate hydrolases"/>
    <property type="match status" value="1"/>
</dbReference>
<keyword evidence="2" id="KW-0067">ATP-binding</keyword>
<evidence type="ECO:0000256" key="2">
    <source>
        <dbReference type="ARBA" id="ARBA00022840"/>
    </source>
</evidence>
<dbReference type="AlphaFoldDB" id="A0A9X3C484"/>
<dbReference type="Gene3D" id="1.10.10.10">
    <property type="entry name" value="Winged helix-like DNA-binding domain superfamily/Winged helix DNA-binding domain"/>
    <property type="match status" value="1"/>
</dbReference>
<dbReference type="InterPro" id="IPR016032">
    <property type="entry name" value="Sig_transdc_resp-reg_C-effctor"/>
</dbReference>
<dbReference type="GO" id="GO:0005524">
    <property type="term" value="F:ATP binding"/>
    <property type="evidence" value="ECO:0007669"/>
    <property type="project" value="UniProtKB-KW"/>
</dbReference>
<feature type="domain" description="HTH luxR-type" evidence="3">
    <location>
        <begin position="851"/>
        <end position="916"/>
    </location>
</feature>
<evidence type="ECO:0000313" key="5">
    <source>
        <dbReference type="Proteomes" id="UP001141629"/>
    </source>
</evidence>
<sequence length="918" mass="97843">MASVSRSGERQAVDDLLGGVGTVPAALVIAGEPGIGKTTLWLYGVERAREQGFRVLSTRADEAESVLAYAAVADLLHDVESEVLRDLTDLQRVAVDRVLLRTGADGPPTDHRTTGSALAAVLVAMAVRQPILLAIDDVQWLDVSSQAVLAVAARRLGGRVALLLTGRAHATEPDPADWLHLPAPDTIERVRVGPLSLHALHTMILERFGRALPRPTMVRIAEVSGGNPFYALELARGVDGRSPVGDAVLPSTLTELVRLRTERFDGQVGDMLLAACSVGEPTVDLIAEVAELPVARVVELLDGPEREGILRLDGNRVVFAHPLLARGIYTHAGPARRRRMHRALAAVEKRPELKARHMALGAASAEPATLQALDDAACAAVGRGAAAAAADLYELAIGLGGDTPTRRLRAAEQHLRAGDTNRARRTIEPTLDGFDSGAQRAAALNLLGAARMADHDYPGALPLLGEAVTQAADEPALLVEATLHFSRALSMSGQHEEALRQAKAAVAHAEGLGDGKLVSQALSLSVLLDCARGLRRDGPALVRALDLEAPDPDVAAPCRASVVDAVTTSWMGDLEEGLAGLIAARRRSVEMGSDADFVFVSGHLAMVYTWLGRYSVASDVAEDVMRRGEQLGGGYPVVVGRTHRAVASAYLGRERVAREDARVAIAGAKQCGAPFLTIRPLIALGFLEVSLGNHEKALKVLQPLLIARRDGSVRDIFPATFMPDAVEALVALGRLDEAVPLVEALELHGAALDRPWLLTAGARGRSMLQAATGDLAAAEETLRGALVQHDRLAMPFELARTQLFLGQVLRRQRKKNLAATVLRDAFDTFGELGARVWATRVGAELERTDAPRTGRSDLTPSELRVARLAATGKSNKDIATALFISPKTVEHNLSSVYRKLAVRTRSELASRASELVFD</sequence>